<dbReference type="PANTHER" id="PTHR13504:SF38">
    <property type="entry name" value="FIDO DOMAIN-CONTAINING PROTEIN"/>
    <property type="match status" value="1"/>
</dbReference>
<keyword evidence="2" id="KW-0067">ATP-binding</keyword>
<evidence type="ECO:0000256" key="1">
    <source>
        <dbReference type="PIRSR" id="PIRSR640198-1"/>
    </source>
</evidence>
<evidence type="ECO:0000256" key="2">
    <source>
        <dbReference type="PIRSR" id="PIRSR640198-2"/>
    </source>
</evidence>
<accession>A0A5N6VA86</accession>
<feature type="active site" evidence="1">
    <location>
        <position position="209"/>
    </location>
</feature>
<dbReference type="Proteomes" id="UP000326950">
    <property type="component" value="Unassembled WGS sequence"/>
</dbReference>
<reference evidence="5 6" key="1">
    <citation type="submission" date="2019-04" db="EMBL/GenBank/DDBJ databases">
        <title>Friends and foes A comparative genomics study of 23 Aspergillus species from section Flavi.</title>
        <authorList>
            <consortium name="DOE Joint Genome Institute"/>
            <person name="Kjaerbolling I."/>
            <person name="Vesth T."/>
            <person name="Frisvad J.C."/>
            <person name="Nybo J.L."/>
            <person name="Theobald S."/>
            <person name="Kildgaard S."/>
            <person name="Isbrandt T."/>
            <person name="Kuo A."/>
            <person name="Sato A."/>
            <person name="Lyhne E.K."/>
            <person name="Kogle M.E."/>
            <person name="Wiebenga A."/>
            <person name="Kun R.S."/>
            <person name="Lubbers R.J."/>
            <person name="Makela M.R."/>
            <person name="Barry K."/>
            <person name="Chovatia M."/>
            <person name="Clum A."/>
            <person name="Daum C."/>
            <person name="Haridas S."/>
            <person name="He G."/>
            <person name="LaButti K."/>
            <person name="Lipzen A."/>
            <person name="Mondo S."/>
            <person name="Riley R."/>
            <person name="Salamov A."/>
            <person name="Simmons B.A."/>
            <person name="Magnuson J.K."/>
            <person name="Henrissat B."/>
            <person name="Mortensen U.H."/>
            <person name="Larsen T.O."/>
            <person name="Devries R.P."/>
            <person name="Grigoriev I.V."/>
            <person name="Machida M."/>
            <person name="Baker S.E."/>
            <person name="Andersen M.R."/>
        </authorList>
    </citation>
    <scope>NUCLEOTIDE SEQUENCE [LARGE SCALE GENOMIC DNA]</scope>
    <source>
        <strain evidence="5 6">CBS 117626</strain>
    </source>
</reference>
<sequence length="288" mass="32560">MDSRTRAYVPLGDETPQDMFKKAMSFFHTVHDKVTKGGEEGVQIVTDTLTRQLAYTIFGSNYIERAGLGLEETIKICERIFRGEKINAEDIPQSRREVIQHALAMQHIMTEMVAKDQPLSEEIILQTHRILTNNINAPGGTSWHQYAGKYRHIPVAAGSTNFVAPRFVPKKMEELIQEFNSDIEKAERTKVLDPFTLAAKYCNDFVMIHPFLDGNGRMCRLILNAILLKYAGVVVSIGEHDESRDEYIAIQKRAGEQMEGSGELASLVLRKAMGRYRTLKQKLSGKSK</sequence>
<dbReference type="EMBL" id="ML738587">
    <property type="protein sequence ID" value="KAE8167928.1"/>
    <property type="molecule type" value="Genomic_DNA"/>
</dbReference>
<dbReference type="AlphaFoldDB" id="A0A5N6VA86"/>
<feature type="site" description="Important for autoinhibition of adenylyltransferase activity" evidence="3">
    <location>
        <position position="64"/>
    </location>
</feature>
<proteinExistence type="predicted"/>
<dbReference type="InterPro" id="IPR003812">
    <property type="entry name" value="Fido"/>
</dbReference>
<gene>
    <name evidence="5" type="ORF">BDV40DRAFT_284420</name>
</gene>
<dbReference type="InterPro" id="IPR036597">
    <property type="entry name" value="Fido-like_dom_sf"/>
</dbReference>
<dbReference type="SUPFAM" id="SSF140931">
    <property type="entry name" value="Fic-like"/>
    <property type="match status" value="1"/>
</dbReference>
<evidence type="ECO:0000313" key="6">
    <source>
        <dbReference type="Proteomes" id="UP000326950"/>
    </source>
</evidence>
<name>A0A5N6VA86_ASPTM</name>
<dbReference type="PROSITE" id="PS51459">
    <property type="entry name" value="FIDO"/>
    <property type="match status" value="1"/>
</dbReference>
<dbReference type="PANTHER" id="PTHR13504">
    <property type="entry name" value="FIDO DOMAIN-CONTAINING PROTEIN DDB_G0283145"/>
    <property type="match status" value="1"/>
</dbReference>
<keyword evidence="2" id="KW-0547">Nucleotide-binding</keyword>
<dbReference type="OrthoDB" id="439046at2759"/>
<dbReference type="InterPro" id="IPR040198">
    <property type="entry name" value="Fido_containing"/>
</dbReference>
<dbReference type="Pfam" id="PF02661">
    <property type="entry name" value="Fic"/>
    <property type="match status" value="1"/>
</dbReference>
<evidence type="ECO:0000313" key="5">
    <source>
        <dbReference type="EMBL" id="KAE8167928.1"/>
    </source>
</evidence>
<keyword evidence="6" id="KW-1185">Reference proteome</keyword>
<feature type="domain" description="Fido" evidence="4">
    <location>
        <begin position="119"/>
        <end position="270"/>
    </location>
</feature>
<organism evidence="5 6">
    <name type="scientific">Aspergillus tamarii</name>
    <dbReference type="NCBI Taxonomy" id="41984"/>
    <lineage>
        <taxon>Eukaryota</taxon>
        <taxon>Fungi</taxon>
        <taxon>Dikarya</taxon>
        <taxon>Ascomycota</taxon>
        <taxon>Pezizomycotina</taxon>
        <taxon>Eurotiomycetes</taxon>
        <taxon>Eurotiomycetidae</taxon>
        <taxon>Eurotiales</taxon>
        <taxon>Aspergillaceae</taxon>
        <taxon>Aspergillus</taxon>
        <taxon>Aspergillus subgen. Circumdati</taxon>
    </lineage>
</organism>
<dbReference type="Gene3D" id="1.10.3290.10">
    <property type="entry name" value="Fido-like domain"/>
    <property type="match status" value="1"/>
</dbReference>
<evidence type="ECO:0000256" key="3">
    <source>
        <dbReference type="PIRSR" id="PIRSR640198-3"/>
    </source>
</evidence>
<dbReference type="GO" id="GO:0005524">
    <property type="term" value="F:ATP binding"/>
    <property type="evidence" value="ECO:0007669"/>
    <property type="project" value="UniProtKB-KW"/>
</dbReference>
<evidence type="ECO:0000259" key="4">
    <source>
        <dbReference type="PROSITE" id="PS51459"/>
    </source>
</evidence>
<protein>
    <submittedName>
        <fullName evidence="5">Fido domain-containing protein</fullName>
    </submittedName>
</protein>
<feature type="binding site" evidence="2">
    <location>
        <begin position="213"/>
        <end position="220"/>
    </location>
    <ligand>
        <name>ATP</name>
        <dbReference type="ChEBI" id="CHEBI:30616"/>
    </ligand>
</feature>